<dbReference type="AlphaFoldDB" id="X1M0F2"/>
<accession>X1M0F2</accession>
<feature type="non-terminal residue" evidence="1">
    <location>
        <position position="1"/>
    </location>
</feature>
<protein>
    <submittedName>
        <fullName evidence="1">Uncharacterized protein</fullName>
    </submittedName>
</protein>
<sequence>ARLMEIPISQVVSVLGKEKGNSEKKAEVPQDRGEAGTKEVATKEEFRSLVDALNKVLSLCPNCGHQLFLYSTHDHSSLGSVKSGEVKVRFADQYWLKETDVNVHVYRGKEYCQLKCIVCGYTADVVMPKSWYYTDEEKKRVDFRNEEGTEGRDGEAGQGE</sequence>
<gene>
    <name evidence="1" type="ORF">S06H3_15168</name>
</gene>
<evidence type="ECO:0000313" key="1">
    <source>
        <dbReference type="EMBL" id="GAI08155.1"/>
    </source>
</evidence>
<proteinExistence type="predicted"/>
<organism evidence="1">
    <name type="scientific">marine sediment metagenome</name>
    <dbReference type="NCBI Taxonomy" id="412755"/>
    <lineage>
        <taxon>unclassified sequences</taxon>
        <taxon>metagenomes</taxon>
        <taxon>ecological metagenomes</taxon>
    </lineage>
</organism>
<reference evidence="1" key="1">
    <citation type="journal article" date="2014" name="Front. Microbiol.">
        <title>High frequency of phylogenetically diverse reductive dehalogenase-homologous genes in deep subseafloor sedimentary metagenomes.</title>
        <authorList>
            <person name="Kawai M."/>
            <person name="Futagami T."/>
            <person name="Toyoda A."/>
            <person name="Takaki Y."/>
            <person name="Nishi S."/>
            <person name="Hori S."/>
            <person name="Arai W."/>
            <person name="Tsubouchi T."/>
            <person name="Morono Y."/>
            <person name="Uchiyama I."/>
            <person name="Ito T."/>
            <person name="Fujiyama A."/>
            <person name="Inagaki F."/>
            <person name="Takami H."/>
        </authorList>
    </citation>
    <scope>NUCLEOTIDE SEQUENCE</scope>
    <source>
        <strain evidence="1">Expedition CK06-06</strain>
    </source>
</reference>
<comment type="caution">
    <text evidence="1">The sequence shown here is derived from an EMBL/GenBank/DDBJ whole genome shotgun (WGS) entry which is preliminary data.</text>
</comment>
<name>X1M0F2_9ZZZZ</name>
<dbReference type="EMBL" id="BARV01007450">
    <property type="protein sequence ID" value="GAI08155.1"/>
    <property type="molecule type" value="Genomic_DNA"/>
</dbReference>